<dbReference type="SMART" id="SM00530">
    <property type="entry name" value="HTH_XRE"/>
    <property type="match status" value="1"/>
</dbReference>
<dbReference type="Gene3D" id="1.10.260.40">
    <property type="entry name" value="lambda repressor-like DNA-binding domains"/>
    <property type="match status" value="1"/>
</dbReference>
<dbReference type="CDD" id="cd00093">
    <property type="entry name" value="HTH_XRE"/>
    <property type="match status" value="1"/>
</dbReference>
<dbReference type="Proteomes" id="UP000249557">
    <property type="component" value="Unassembled WGS sequence"/>
</dbReference>
<feature type="domain" description="HTH cro/C1-type" evidence="1">
    <location>
        <begin position="9"/>
        <end position="56"/>
    </location>
</feature>
<gene>
    <name evidence="2" type="ORF">DI626_04140</name>
</gene>
<proteinExistence type="predicted"/>
<dbReference type="InterPro" id="IPR001387">
    <property type="entry name" value="Cro/C1-type_HTH"/>
</dbReference>
<name>A0A2W5BWA6_9BACT</name>
<reference evidence="2 3" key="1">
    <citation type="submission" date="2017-08" db="EMBL/GenBank/DDBJ databases">
        <title>Infants hospitalized years apart are colonized by the same room-sourced microbial strains.</title>
        <authorList>
            <person name="Brooks B."/>
            <person name="Olm M.R."/>
            <person name="Firek B.A."/>
            <person name="Baker R."/>
            <person name="Thomas B.C."/>
            <person name="Morowitz M.J."/>
            <person name="Banfield J.F."/>
        </authorList>
    </citation>
    <scope>NUCLEOTIDE SEQUENCE [LARGE SCALE GENOMIC DNA]</scope>
    <source>
        <strain evidence="2">S2_018_000_R2_104</strain>
    </source>
</reference>
<dbReference type="InterPro" id="IPR010982">
    <property type="entry name" value="Lambda_DNA-bd_dom_sf"/>
</dbReference>
<dbReference type="Pfam" id="PF01381">
    <property type="entry name" value="HTH_3"/>
    <property type="match status" value="1"/>
</dbReference>
<evidence type="ECO:0000313" key="2">
    <source>
        <dbReference type="EMBL" id="PZO87375.1"/>
    </source>
</evidence>
<dbReference type="AlphaFoldDB" id="A0A2W5BWA6"/>
<sequence>MPHITGNQMRAARALMNWSQSDLADKAGLWHPTIANIETGKTTPSKATLDKISGVFINHGLEFLDGEGVKKKTETVLTLSGESDFERFYDLVYDAAKTTGGQIFISNVDERIFDEFVQPEFDKFHMHRMEQIRRNIDFRTLVKEGDDYLPAKGYSKYKWLAAEKFANTPFYVFADYLAIIIMIDEPMIILIKNQKVADLYREKFLIQWESAKKPILPERPKGKKKTA</sequence>
<dbReference type="SUPFAM" id="SSF47413">
    <property type="entry name" value="lambda repressor-like DNA-binding domains"/>
    <property type="match status" value="1"/>
</dbReference>
<dbReference type="PROSITE" id="PS50943">
    <property type="entry name" value="HTH_CROC1"/>
    <property type="match status" value="1"/>
</dbReference>
<dbReference type="GO" id="GO:0003677">
    <property type="term" value="F:DNA binding"/>
    <property type="evidence" value="ECO:0007669"/>
    <property type="project" value="InterPro"/>
</dbReference>
<accession>A0A2W5BWA6</accession>
<dbReference type="EMBL" id="QFNK01000060">
    <property type="protein sequence ID" value="PZO87375.1"/>
    <property type="molecule type" value="Genomic_DNA"/>
</dbReference>
<evidence type="ECO:0000259" key="1">
    <source>
        <dbReference type="PROSITE" id="PS50943"/>
    </source>
</evidence>
<organism evidence="2 3">
    <name type="scientific">Micavibrio aeruginosavorus</name>
    <dbReference type="NCBI Taxonomy" id="349221"/>
    <lineage>
        <taxon>Bacteria</taxon>
        <taxon>Pseudomonadati</taxon>
        <taxon>Bdellovibrionota</taxon>
        <taxon>Bdellovibrionia</taxon>
        <taxon>Bdellovibrionales</taxon>
        <taxon>Pseudobdellovibrionaceae</taxon>
        <taxon>Micavibrio</taxon>
    </lineage>
</organism>
<protein>
    <recommendedName>
        <fullName evidence="1">HTH cro/C1-type domain-containing protein</fullName>
    </recommendedName>
</protein>
<comment type="caution">
    <text evidence="2">The sequence shown here is derived from an EMBL/GenBank/DDBJ whole genome shotgun (WGS) entry which is preliminary data.</text>
</comment>
<evidence type="ECO:0000313" key="3">
    <source>
        <dbReference type="Proteomes" id="UP000249557"/>
    </source>
</evidence>